<gene>
    <name evidence="9" type="ORF">HID58_090009</name>
</gene>
<feature type="binding site" evidence="5">
    <location>
        <position position="521"/>
    </location>
    <ligand>
        <name>ATP</name>
        <dbReference type="ChEBI" id="CHEBI:30616"/>
    </ligand>
</feature>
<dbReference type="Gene3D" id="3.30.200.20">
    <property type="entry name" value="Phosphorylase Kinase, domain 1"/>
    <property type="match status" value="1"/>
</dbReference>
<evidence type="ECO:0000256" key="6">
    <source>
        <dbReference type="SAM" id="MobiDB-lite"/>
    </source>
</evidence>
<keyword evidence="2 5" id="KW-0547">Nucleotide-binding</keyword>
<evidence type="ECO:0000256" key="3">
    <source>
        <dbReference type="ARBA" id="ARBA00022777"/>
    </source>
</evidence>
<reference evidence="9 10" key="1">
    <citation type="submission" date="2021-05" db="EMBL/GenBank/DDBJ databases">
        <title>Genome Assembly of Synthetic Allotetraploid Brassica napus Reveals Homoeologous Exchanges between Subgenomes.</title>
        <authorList>
            <person name="Davis J.T."/>
        </authorList>
    </citation>
    <scope>NUCLEOTIDE SEQUENCE [LARGE SCALE GENOMIC DNA]</scope>
    <source>
        <strain evidence="10">cv. Da-Ae</strain>
        <tissue evidence="9">Seedling</tissue>
    </source>
</reference>
<keyword evidence="7" id="KW-0472">Membrane</keyword>
<dbReference type="InterPro" id="IPR008271">
    <property type="entry name" value="Ser/Thr_kinase_AS"/>
</dbReference>
<dbReference type="Gene3D" id="3.10.280.10">
    <property type="entry name" value="Mitochondrial glycoprotein"/>
    <property type="match status" value="1"/>
</dbReference>
<dbReference type="Pfam" id="PF02330">
    <property type="entry name" value="MAM33"/>
    <property type="match status" value="1"/>
</dbReference>
<dbReference type="SUPFAM" id="SSF56112">
    <property type="entry name" value="Protein kinase-like (PK-like)"/>
    <property type="match status" value="1"/>
</dbReference>
<accession>A0ABQ7Y362</accession>
<feature type="transmembrane region" description="Helical" evidence="7">
    <location>
        <begin position="135"/>
        <end position="156"/>
    </location>
</feature>
<protein>
    <recommendedName>
        <fullName evidence="8">Protein kinase domain-containing protein</fullName>
    </recommendedName>
</protein>
<evidence type="ECO:0000313" key="9">
    <source>
        <dbReference type="EMBL" id="KAH0861748.1"/>
    </source>
</evidence>
<evidence type="ECO:0000259" key="8">
    <source>
        <dbReference type="PROSITE" id="PS50011"/>
    </source>
</evidence>
<keyword evidence="10" id="KW-1185">Reference proteome</keyword>
<feature type="non-terminal residue" evidence="9">
    <location>
        <position position="1"/>
    </location>
</feature>
<name>A0ABQ7Y362_BRANA</name>
<dbReference type="PROSITE" id="PS50011">
    <property type="entry name" value="PROTEIN_KINASE_DOM"/>
    <property type="match status" value="1"/>
</dbReference>
<feature type="domain" description="Protein kinase" evidence="8">
    <location>
        <begin position="493"/>
        <end position="776"/>
    </location>
</feature>
<evidence type="ECO:0000313" key="10">
    <source>
        <dbReference type="Proteomes" id="UP000824890"/>
    </source>
</evidence>
<organism evidence="9 10">
    <name type="scientific">Brassica napus</name>
    <name type="common">Rape</name>
    <dbReference type="NCBI Taxonomy" id="3708"/>
    <lineage>
        <taxon>Eukaryota</taxon>
        <taxon>Viridiplantae</taxon>
        <taxon>Streptophyta</taxon>
        <taxon>Embryophyta</taxon>
        <taxon>Tracheophyta</taxon>
        <taxon>Spermatophyta</taxon>
        <taxon>Magnoliopsida</taxon>
        <taxon>eudicotyledons</taxon>
        <taxon>Gunneridae</taxon>
        <taxon>Pentapetalae</taxon>
        <taxon>rosids</taxon>
        <taxon>malvids</taxon>
        <taxon>Brassicales</taxon>
        <taxon>Brassicaceae</taxon>
        <taxon>Brassiceae</taxon>
        <taxon>Brassica</taxon>
    </lineage>
</organism>
<dbReference type="SUPFAM" id="SSF54529">
    <property type="entry name" value="Mitochondrial glycoprotein MAM33-like"/>
    <property type="match status" value="1"/>
</dbReference>
<dbReference type="PROSITE" id="PS00108">
    <property type="entry name" value="PROTEIN_KINASE_ST"/>
    <property type="match status" value="1"/>
</dbReference>
<dbReference type="InterPro" id="IPR036561">
    <property type="entry name" value="MAM33_sf"/>
</dbReference>
<evidence type="ECO:0000256" key="4">
    <source>
        <dbReference type="ARBA" id="ARBA00022840"/>
    </source>
</evidence>
<dbReference type="PANTHER" id="PTHR46008">
    <property type="entry name" value="LEAF RUST 10 DISEASE-RESISTANCE LOCUS RECEPTOR-LIKE PROTEIN KINASE-LIKE 1.4"/>
    <property type="match status" value="1"/>
</dbReference>
<evidence type="ECO:0000256" key="5">
    <source>
        <dbReference type="PROSITE-ProRule" id="PRU10141"/>
    </source>
</evidence>
<keyword evidence="7" id="KW-0812">Transmembrane</keyword>
<feature type="transmembrane region" description="Helical" evidence="7">
    <location>
        <begin position="423"/>
        <end position="445"/>
    </location>
</feature>
<keyword evidence="3" id="KW-0418">Kinase</keyword>
<feature type="compositionally biased region" description="Acidic residues" evidence="6">
    <location>
        <begin position="922"/>
        <end position="942"/>
    </location>
</feature>
<dbReference type="Pfam" id="PF00069">
    <property type="entry name" value="Pkinase"/>
    <property type="match status" value="1"/>
</dbReference>
<evidence type="ECO:0000256" key="1">
    <source>
        <dbReference type="ARBA" id="ARBA00022679"/>
    </source>
</evidence>
<keyword evidence="1" id="KW-0808">Transferase</keyword>
<comment type="caution">
    <text evidence="9">The sequence shown here is derived from an EMBL/GenBank/DDBJ whole genome shotgun (WGS) entry which is preliminary data.</text>
</comment>
<feature type="region of interest" description="Disordered" evidence="6">
    <location>
        <begin position="913"/>
        <end position="944"/>
    </location>
</feature>
<dbReference type="InterPro" id="IPR003428">
    <property type="entry name" value="MAM33"/>
</dbReference>
<keyword evidence="7" id="KW-1133">Transmembrane helix</keyword>
<dbReference type="SMART" id="SM00220">
    <property type="entry name" value="S_TKc"/>
    <property type="match status" value="1"/>
</dbReference>
<evidence type="ECO:0000256" key="7">
    <source>
        <dbReference type="SAM" id="Phobius"/>
    </source>
</evidence>
<sequence length="1051" mass="116703">KMEGLIPFLYKAVVMYKREGSFSSALLSDHHSPSTSGYYMRLPDDSSGRFRTSDLRRFGTDRLGLLKTTPSSPSRSPTRNITKRLIPFLYKAIVMYKIERSLSSVLFSDHDSPPLILDLRLSGDSDQNMENKRSYYAILIPTLWTVWLACVGQSCARHPKVKPPMPGPPRCPNCGPMVVPYPLSTGPNCGDQAYKINCVGGKLYFGALHGSSYLITSINPVTQRIIIHPPGFASSGSCLSADVSKAGLELDPHLPFSITNSNTILLLGCPEAMLQAPIDCTGTSLCHSYIKSNVSACSKAPFCCTFRTDGSQNAYTIRINGGGCLAYQSFVGLNPNKEVPPPGKKWPDPGLELQWTLPKEPVCKTDVDCSLLLGTKSKCLPDTTSLGLKRCFCKKGLEWDPVSSTCGKCRHGKLCKKKKKSTVVFAGAAVAVVVVTLAIAVAVLANKHSHKRVKKEIHKNIVKERQEMLSAKSTGKSSRIFTGREITKATNNFSKENLIGTGGFGEVFKAVLDDGTITAIKRAKLNNTKGTDQILNEVRILCQVNHRSLVRLLGCCVDLELPLLIYEFIPNGTLFEHLHGSSDCSWKPLSWRRRLQIAYQTAEGLAYLHSSAMPPIYHRDVKSSNILLDDKLNAKVSDFGLSRLVDLTETANNESHIFTGAQGTLGYVDPEYYRNFQLTDKSDVYSFGVVLLEMVTSKKAIDFSRQEEDVNLVMYMNKMMDEERLIECIDPVLKKTASKVDLQTMQQLGNLASACLNERRQNRPSMKEVADEIEYIINVLSQESPRILPKMSLTTVFRRASSRVATLAFRSVRSPLAVRSGSERLILGSQQLSRASAIPFSRFHSTESAVTKTTADENLVSVLESEIDCAVKEEAPDQNLMEDVPQGFPFKIIDTPGERTVLLQRNFEDETIQVEVDSSAPYDDDEEEEQEQAEGNDDEDEEHSVKIRIPMVVSVSKGDGVCLEFGVSAYPDEIVIDSLSIKHPQGSDSELAYEGPDFDDLDENLQKAFHRFLEIRGIKPSFTDFLADYVANKDSREYLQWLKDVKSFVEK</sequence>
<dbReference type="InterPro" id="IPR000719">
    <property type="entry name" value="Prot_kinase_dom"/>
</dbReference>
<proteinExistence type="predicted"/>
<keyword evidence="4 5" id="KW-0067">ATP-binding</keyword>
<dbReference type="PANTHER" id="PTHR46008:SF25">
    <property type="entry name" value="PROTEIN KINASE DOMAIN-CONTAINING PROTEIN"/>
    <property type="match status" value="1"/>
</dbReference>
<dbReference type="EMBL" id="JAGKQM010000019">
    <property type="protein sequence ID" value="KAH0861748.1"/>
    <property type="molecule type" value="Genomic_DNA"/>
</dbReference>
<dbReference type="Proteomes" id="UP000824890">
    <property type="component" value="Unassembled WGS sequence"/>
</dbReference>
<dbReference type="InterPro" id="IPR017441">
    <property type="entry name" value="Protein_kinase_ATP_BS"/>
</dbReference>
<dbReference type="Gene3D" id="1.10.510.10">
    <property type="entry name" value="Transferase(Phosphotransferase) domain 1"/>
    <property type="match status" value="1"/>
</dbReference>
<evidence type="ECO:0000256" key="2">
    <source>
        <dbReference type="ARBA" id="ARBA00022741"/>
    </source>
</evidence>
<dbReference type="PROSITE" id="PS00107">
    <property type="entry name" value="PROTEIN_KINASE_ATP"/>
    <property type="match status" value="1"/>
</dbReference>
<dbReference type="CDD" id="cd14066">
    <property type="entry name" value="STKc_IRAK"/>
    <property type="match status" value="1"/>
</dbReference>
<dbReference type="InterPro" id="IPR011009">
    <property type="entry name" value="Kinase-like_dom_sf"/>
</dbReference>